<sequence>MSPIDESDPGEEASLASLLQKLCELEDSGDDKSVIEKQLEGLSESELAELFGAGQCMNLLNQLKESDSEKISRVLVETARSQETAPDNPARSHANIPDQIGRYEIVRLAAQGGFANVYQARDVNLQRSVALKVPLVERLGDQNAIERFQREARAVAMLSHPGVVPVYEAGGADGQPFIAFKWIEGCSLHSFLKTRKQPLPAKEVASALKRIADAVAHAHAKGILHRDIKPANVLIEGSGEKGSTPWNESVCVTDFGLAKHFADVEASEFNTVDGSILGTPAYMSPEQVRSESEIGPPSDVYSLGTVLYEMLVGKTPHRKTGYSGTIRAIETETPVPIASFRKDVPADLIAICEKCLRKDAADRYPSAFELAGDLGRFLDGIPVQAKPRSPFYLLTRWAKRNPVVAFSLGLAFAGLTIGLTAMAWSNAEISAARDDSQRQVEVLESIFNDLDYNLDGDVLSEPDLRDRLAIRLIDSVDLIAESADPESASRLMGTLGRTLATLGHPEESREVVEQAIKIGGDRLTSDQKDRLQVRLAAAVMAQGKFDESAASLGASIERIIESPTQETQTKADALIYFAESQFQLSKLAKETIVDAKNGFERLENWLPESGLPDRYKQRYVSYAKFRVACCNYSSAMNDGNFELLNDAFDNYIKIYGSEHSSSISAAYAMAAKLRQRGKFKDALSLSEQTLIHAQRKYGFDAMPTLLAFDSVLVTCGMNSAIPNCKKRMIELLPEMQRCCEAVLEDLGETHPNMLVIYGNVANAWGITGDLDQCVKIRLRLLSLAEKEFGRKSVIAQGQIWGLAAVYNELGDDGKVGNLLEEFIAARESGVPLDDQKVELARKQLKEAALDSSADQ</sequence>
<dbReference type="GO" id="GO:0004674">
    <property type="term" value="F:protein serine/threonine kinase activity"/>
    <property type="evidence" value="ECO:0007669"/>
    <property type="project" value="UniProtKB-EC"/>
</dbReference>
<evidence type="ECO:0000256" key="1">
    <source>
        <dbReference type="ARBA" id="ARBA00022679"/>
    </source>
</evidence>
<dbReference type="InterPro" id="IPR000719">
    <property type="entry name" value="Prot_kinase_dom"/>
</dbReference>
<proteinExistence type="predicted"/>
<dbReference type="Pfam" id="PF00069">
    <property type="entry name" value="Pkinase"/>
    <property type="match status" value="1"/>
</dbReference>
<keyword evidence="3 6" id="KW-0418">Kinase</keyword>
<dbReference type="SUPFAM" id="SSF48452">
    <property type="entry name" value="TPR-like"/>
    <property type="match status" value="2"/>
</dbReference>
<evidence type="ECO:0000313" key="6">
    <source>
        <dbReference type="EMBL" id="QEG22139.1"/>
    </source>
</evidence>
<name>A0A5B9P9K8_9BACT</name>
<feature type="domain" description="Protein kinase" evidence="5">
    <location>
        <begin position="103"/>
        <end position="378"/>
    </location>
</feature>
<dbReference type="OrthoDB" id="6111975at2"/>
<dbReference type="EC" id="2.7.11.1" evidence="6"/>
<dbReference type="EMBL" id="CP042912">
    <property type="protein sequence ID" value="QEG22139.1"/>
    <property type="molecule type" value="Genomic_DNA"/>
</dbReference>
<keyword evidence="2" id="KW-0547">Nucleotide-binding</keyword>
<dbReference type="PANTHER" id="PTHR43289:SF6">
    <property type="entry name" value="SERINE_THREONINE-PROTEIN KINASE NEKL-3"/>
    <property type="match status" value="1"/>
</dbReference>
<evidence type="ECO:0000259" key="5">
    <source>
        <dbReference type="PROSITE" id="PS50011"/>
    </source>
</evidence>
<dbReference type="CDD" id="cd14014">
    <property type="entry name" value="STKc_PknB_like"/>
    <property type="match status" value="1"/>
</dbReference>
<dbReference type="InterPro" id="IPR008271">
    <property type="entry name" value="Ser/Thr_kinase_AS"/>
</dbReference>
<dbReference type="AlphaFoldDB" id="A0A5B9P9K8"/>
<dbReference type="Proteomes" id="UP000322214">
    <property type="component" value="Chromosome"/>
</dbReference>
<dbReference type="PROSITE" id="PS50011">
    <property type="entry name" value="PROTEIN_KINASE_DOM"/>
    <property type="match status" value="1"/>
</dbReference>
<dbReference type="PANTHER" id="PTHR43289">
    <property type="entry name" value="MITOGEN-ACTIVATED PROTEIN KINASE KINASE KINASE 20-RELATED"/>
    <property type="match status" value="1"/>
</dbReference>
<accession>A0A5B9P9K8</accession>
<dbReference type="Gene3D" id="1.10.510.10">
    <property type="entry name" value="Transferase(Phosphotransferase) domain 1"/>
    <property type="match status" value="1"/>
</dbReference>
<dbReference type="Gene3D" id="1.25.40.10">
    <property type="entry name" value="Tetratricopeptide repeat domain"/>
    <property type="match status" value="2"/>
</dbReference>
<keyword evidence="1 6" id="KW-0808">Transferase</keyword>
<dbReference type="KEGG" id="mff:MFFC18_20000"/>
<dbReference type="InterPro" id="IPR011009">
    <property type="entry name" value="Kinase-like_dom_sf"/>
</dbReference>
<protein>
    <submittedName>
        <fullName evidence="6">Serine/threonine-protein kinase PrkC</fullName>
        <ecNumber evidence="6">2.7.11.1</ecNumber>
    </submittedName>
</protein>
<evidence type="ECO:0000256" key="3">
    <source>
        <dbReference type="ARBA" id="ARBA00022777"/>
    </source>
</evidence>
<keyword evidence="4" id="KW-0067">ATP-binding</keyword>
<reference evidence="6 7" key="1">
    <citation type="submission" date="2019-08" db="EMBL/GenBank/DDBJ databases">
        <title>Deep-cultivation of Planctomycetes and their phenomic and genomic characterization uncovers novel biology.</title>
        <authorList>
            <person name="Wiegand S."/>
            <person name="Jogler M."/>
            <person name="Boedeker C."/>
            <person name="Pinto D."/>
            <person name="Vollmers J."/>
            <person name="Rivas-Marin E."/>
            <person name="Kohn T."/>
            <person name="Peeters S.H."/>
            <person name="Heuer A."/>
            <person name="Rast P."/>
            <person name="Oberbeckmann S."/>
            <person name="Bunk B."/>
            <person name="Jeske O."/>
            <person name="Meyerdierks A."/>
            <person name="Storesund J.E."/>
            <person name="Kallscheuer N."/>
            <person name="Luecker S."/>
            <person name="Lage O.M."/>
            <person name="Pohl T."/>
            <person name="Merkel B.J."/>
            <person name="Hornburger P."/>
            <person name="Mueller R.-W."/>
            <person name="Bruemmer F."/>
            <person name="Labrenz M."/>
            <person name="Spormann A.M."/>
            <person name="Op den Camp H."/>
            <person name="Overmann J."/>
            <person name="Amann R."/>
            <person name="Jetten M.S.M."/>
            <person name="Mascher T."/>
            <person name="Medema M.H."/>
            <person name="Devos D.P."/>
            <person name="Kaster A.-K."/>
            <person name="Ovreas L."/>
            <person name="Rohde M."/>
            <person name="Galperin M.Y."/>
            <person name="Jogler C."/>
        </authorList>
    </citation>
    <scope>NUCLEOTIDE SEQUENCE [LARGE SCALE GENOMIC DNA]</scope>
    <source>
        <strain evidence="6 7">FC18</strain>
    </source>
</reference>
<dbReference type="Gene3D" id="3.30.200.20">
    <property type="entry name" value="Phosphorylase Kinase, domain 1"/>
    <property type="match status" value="1"/>
</dbReference>
<organism evidence="6 7">
    <name type="scientific">Mariniblastus fucicola</name>
    <dbReference type="NCBI Taxonomy" id="980251"/>
    <lineage>
        <taxon>Bacteria</taxon>
        <taxon>Pseudomonadati</taxon>
        <taxon>Planctomycetota</taxon>
        <taxon>Planctomycetia</taxon>
        <taxon>Pirellulales</taxon>
        <taxon>Pirellulaceae</taxon>
        <taxon>Mariniblastus</taxon>
    </lineage>
</organism>
<dbReference type="InterPro" id="IPR011990">
    <property type="entry name" value="TPR-like_helical_dom_sf"/>
</dbReference>
<keyword evidence="7" id="KW-1185">Reference proteome</keyword>
<evidence type="ECO:0000313" key="7">
    <source>
        <dbReference type="Proteomes" id="UP000322214"/>
    </source>
</evidence>
<dbReference type="GO" id="GO:0005524">
    <property type="term" value="F:ATP binding"/>
    <property type="evidence" value="ECO:0007669"/>
    <property type="project" value="UniProtKB-KW"/>
</dbReference>
<dbReference type="SMART" id="SM00220">
    <property type="entry name" value="S_TKc"/>
    <property type="match status" value="1"/>
</dbReference>
<gene>
    <name evidence="6" type="primary">prkC_11</name>
    <name evidence="6" type="ORF">MFFC18_20000</name>
</gene>
<evidence type="ECO:0000256" key="4">
    <source>
        <dbReference type="ARBA" id="ARBA00022840"/>
    </source>
</evidence>
<dbReference type="SUPFAM" id="SSF56112">
    <property type="entry name" value="Protein kinase-like (PK-like)"/>
    <property type="match status" value="1"/>
</dbReference>
<dbReference type="STRING" id="980251.GCA_001642875_03487"/>
<dbReference type="RefSeq" id="WP_075082243.1">
    <property type="nucleotide sequence ID" value="NZ_CP042912.1"/>
</dbReference>
<evidence type="ECO:0000256" key="2">
    <source>
        <dbReference type="ARBA" id="ARBA00022741"/>
    </source>
</evidence>
<dbReference type="PROSITE" id="PS00108">
    <property type="entry name" value="PROTEIN_KINASE_ST"/>
    <property type="match status" value="1"/>
</dbReference>